<accession>A0ABT6BJ02</accession>
<dbReference type="Proteomes" id="UP001321344">
    <property type="component" value="Unassembled WGS sequence"/>
</dbReference>
<dbReference type="PANTHER" id="PTHR30461:SF2">
    <property type="entry name" value="SERINE RECOMBINASE PINE-RELATED"/>
    <property type="match status" value="1"/>
</dbReference>
<feature type="domain" description="Recombinase" evidence="5">
    <location>
        <begin position="157"/>
        <end position="265"/>
    </location>
</feature>
<dbReference type="PROSITE" id="PS51737">
    <property type="entry name" value="RECOMBINASE_DNA_BIND"/>
    <property type="match status" value="1"/>
</dbReference>
<dbReference type="PANTHER" id="PTHR30461">
    <property type="entry name" value="DNA-INVERTASE FROM LAMBDOID PROPHAGE"/>
    <property type="match status" value="1"/>
</dbReference>
<dbReference type="SMART" id="SM00857">
    <property type="entry name" value="Resolvase"/>
    <property type="match status" value="1"/>
</dbReference>
<keyword evidence="1" id="KW-0238">DNA-binding</keyword>
<dbReference type="PROSITE" id="PS51736">
    <property type="entry name" value="RECOMBINASES_3"/>
    <property type="match status" value="1"/>
</dbReference>
<dbReference type="SUPFAM" id="SSF53041">
    <property type="entry name" value="Resolvase-like"/>
    <property type="match status" value="1"/>
</dbReference>
<organism evidence="6 7">
    <name type="scientific">Aquirufa aurantiipilula</name>
    <dbReference type="NCBI Taxonomy" id="2696561"/>
    <lineage>
        <taxon>Bacteria</taxon>
        <taxon>Pseudomonadati</taxon>
        <taxon>Bacteroidota</taxon>
        <taxon>Cytophagia</taxon>
        <taxon>Cytophagales</taxon>
        <taxon>Flectobacillaceae</taxon>
        <taxon>Aquirufa</taxon>
    </lineage>
</organism>
<dbReference type="Gene3D" id="3.40.50.1390">
    <property type="entry name" value="Resolvase, N-terminal catalytic domain"/>
    <property type="match status" value="1"/>
</dbReference>
<dbReference type="Pfam" id="PF00239">
    <property type="entry name" value="Resolvase"/>
    <property type="match status" value="1"/>
</dbReference>
<keyword evidence="7" id="KW-1185">Reference proteome</keyword>
<dbReference type="InterPro" id="IPR050639">
    <property type="entry name" value="SSR_resolvase"/>
</dbReference>
<keyword evidence="3" id="KW-0175">Coiled coil</keyword>
<evidence type="ECO:0000313" key="6">
    <source>
        <dbReference type="EMBL" id="MDF5690303.1"/>
    </source>
</evidence>
<dbReference type="InterPro" id="IPR006119">
    <property type="entry name" value="Resolv_N"/>
</dbReference>
<name>A0ABT6BJ02_9BACT</name>
<dbReference type="Gene3D" id="3.90.1750.20">
    <property type="entry name" value="Putative Large Serine Recombinase, Chain B, Domain 2"/>
    <property type="match status" value="1"/>
</dbReference>
<evidence type="ECO:0000256" key="3">
    <source>
        <dbReference type="SAM" id="Coils"/>
    </source>
</evidence>
<dbReference type="CDD" id="cd00338">
    <property type="entry name" value="Ser_Recombinase"/>
    <property type="match status" value="1"/>
</dbReference>
<dbReference type="RefSeq" id="WP_276343968.1">
    <property type="nucleotide sequence ID" value="NZ_JARJOW010000003.1"/>
</dbReference>
<evidence type="ECO:0000256" key="1">
    <source>
        <dbReference type="ARBA" id="ARBA00023125"/>
    </source>
</evidence>
<dbReference type="InterPro" id="IPR011109">
    <property type="entry name" value="DNA_bind_recombinase_dom"/>
</dbReference>
<evidence type="ECO:0000256" key="2">
    <source>
        <dbReference type="ARBA" id="ARBA00023172"/>
    </source>
</evidence>
<sequence length="515" mass="59932">MNVIAYERVSTDEQSNFGFSLQHQKSVIKNYCEFKGYNIVETFTEDYSGKDFDRPEWNKIMTLIKSRKGYIQKIICLRWDRFSRNQMLSMKMMETLQKQGVSIETVEEQIDTSSPDSQLMMSIFLAMPEIENRKNSIRTTEGMRRARFEGNWTGSAPKGYRYVRINNKSILEPNQQAPLITEAFTRMASGAYSAEDVRKWLYEKGMVMTKNNFPMIIRNKVYIGKVYVKSWKNEPESYAVGKHPPLVSEDLFHRANAVLDGRRKNWDFESDKTDLYPLKPFMKCHIHPHRSLTAAPSKGRKGNLYHYYFCTLCKGAERHPVDKVHEQVEDLLKSIQISAETVKLYRKVLESIFDRESGDKVKEMTKNQVDIEKLEQRNQNIQNMLMDGKLEPSEYHRMKDINDRELAQIKHKVEHLQEHGSTYKKYIKKEVPLLENLVSFYQRSNGETKRKILGCIFSEKFVLENKKVAAVKYTTPIQVLLNVKGVLESGKTKKEVENDLLFNLAPSPGLEPGTP</sequence>
<feature type="coiled-coil region" evidence="3">
    <location>
        <begin position="364"/>
        <end position="391"/>
    </location>
</feature>
<feature type="domain" description="Resolvase/invertase-type recombinase catalytic" evidence="4">
    <location>
        <begin position="2"/>
        <end position="150"/>
    </location>
</feature>
<evidence type="ECO:0000259" key="5">
    <source>
        <dbReference type="PROSITE" id="PS51737"/>
    </source>
</evidence>
<proteinExistence type="predicted"/>
<evidence type="ECO:0000313" key="7">
    <source>
        <dbReference type="Proteomes" id="UP001321344"/>
    </source>
</evidence>
<evidence type="ECO:0000259" key="4">
    <source>
        <dbReference type="PROSITE" id="PS51736"/>
    </source>
</evidence>
<protein>
    <submittedName>
        <fullName evidence="6">Recombinase family protein</fullName>
    </submittedName>
</protein>
<reference evidence="6 7" key="1">
    <citation type="submission" date="2023-03" db="EMBL/GenBank/DDBJ databases">
        <title>Genome sequencing of Aquirufa.</title>
        <authorList>
            <person name="Pitt A."/>
            <person name="Hahn M.W."/>
        </authorList>
    </citation>
    <scope>NUCLEOTIDE SEQUENCE [LARGE SCALE GENOMIC DNA]</scope>
    <source>
        <strain evidence="6 7">WAEICH-18A</strain>
    </source>
</reference>
<keyword evidence="2" id="KW-0233">DNA recombination</keyword>
<comment type="caution">
    <text evidence="6">The sequence shown here is derived from an EMBL/GenBank/DDBJ whole genome shotgun (WGS) entry which is preliminary data.</text>
</comment>
<dbReference type="EMBL" id="JARJOW010000003">
    <property type="protein sequence ID" value="MDF5690303.1"/>
    <property type="molecule type" value="Genomic_DNA"/>
</dbReference>
<dbReference type="InterPro" id="IPR038109">
    <property type="entry name" value="DNA_bind_recomb_sf"/>
</dbReference>
<gene>
    <name evidence="6" type="ORF">PQG43_05470</name>
</gene>
<dbReference type="Pfam" id="PF07508">
    <property type="entry name" value="Recombinase"/>
    <property type="match status" value="1"/>
</dbReference>
<dbReference type="InterPro" id="IPR036162">
    <property type="entry name" value="Resolvase-like_N_sf"/>
</dbReference>